<evidence type="ECO:0000313" key="3">
    <source>
        <dbReference type="EMBL" id="KAL1894898.1"/>
    </source>
</evidence>
<evidence type="ECO:0000256" key="1">
    <source>
        <dbReference type="SAM" id="MobiDB-lite"/>
    </source>
</evidence>
<dbReference type="Proteomes" id="UP001583186">
    <property type="component" value="Unassembled WGS sequence"/>
</dbReference>
<evidence type="ECO:0000259" key="2">
    <source>
        <dbReference type="Pfam" id="PF08719"/>
    </source>
</evidence>
<dbReference type="InterPro" id="IPR012816">
    <property type="entry name" value="NADAR"/>
</dbReference>
<feature type="domain" description="NADAR" evidence="2">
    <location>
        <begin position="52"/>
        <end position="173"/>
    </location>
</feature>
<accession>A0ABR3Z515</accession>
<dbReference type="CDD" id="cd15457">
    <property type="entry name" value="NADAR"/>
    <property type="match status" value="1"/>
</dbReference>
<dbReference type="Pfam" id="PF08719">
    <property type="entry name" value="NADAR"/>
    <property type="match status" value="1"/>
</dbReference>
<organism evidence="3 4">
    <name type="scientific">Sporothrix stenoceras</name>
    <dbReference type="NCBI Taxonomy" id="5173"/>
    <lineage>
        <taxon>Eukaryota</taxon>
        <taxon>Fungi</taxon>
        <taxon>Dikarya</taxon>
        <taxon>Ascomycota</taxon>
        <taxon>Pezizomycotina</taxon>
        <taxon>Sordariomycetes</taxon>
        <taxon>Sordariomycetidae</taxon>
        <taxon>Ophiostomatales</taxon>
        <taxon>Ophiostomataceae</taxon>
        <taxon>Sporothrix</taxon>
    </lineage>
</organism>
<evidence type="ECO:0000313" key="4">
    <source>
        <dbReference type="Proteomes" id="UP001583186"/>
    </source>
</evidence>
<comment type="caution">
    <text evidence="3">The sequence shown here is derived from an EMBL/GenBank/DDBJ whole genome shotgun (WGS) entry which is preliminary data.</text>
</comment>
<dbReference type="SUPFAM" id="SSF143990">
    <property type="entry name" value="YbiA-like"/>
    <property type="match status" value="1"/>
</dbReference>
<dbReference type="InterPro" id="IPR037238">
    <property type="entry name" value="YbiA-like_sf"/>
</dbReference>
<dbReference type="EMBL" id="JAWCUI010000030">
    <property type="protein sequence ID" value="KAL1894898.1"/>
    <property type="molecule type" value="Genomic_DNA"/>
</dbReference>
<name>A0ABR3Z515_9PEZI</name>
<feature type="region of interest" description="Disordered" evidence="1">
    <location>
        <begin position="1"/>
        <end position="52"/>
    </location>
</feature>
<keyword evidence="4" id="KW-1185">Reference proteome</keyword>
<proteinExistence type="predicted"/>
<feature type="compositionally biased region" description="Low complexity" evidence="1">
    <location>
        <begin position="11"/>
        <end position="41"/>
    </location>
</feature>
<gene>
    <name evidence="3" type="ORF">Sste5346_005585</name>
</gene>
<reference evidence="3 4" key="1">
    <citation type="journal article" date="2024" name="IMA Fungus">
        <title>IMA Genome - F19 : A genome assembly and annotation guide to empower mycologists, including annotated draft genome sequences of Ceratocystis pirilliformis, Diaporthe australafricana, Fusarium ophioides, Paecilomyces lecythidis, and Sporothrix stenoceras.</title>
        <authorList>
            <person name="Aylward J."/>
            <person name="Wilson A.M."/>
            <person name="Visagie C.M."/>
            <person name="Spraker J."/>
            <person name="Barnes I."/>
            <person name="Buitendag C."/>
            <person name="Ceriani C."/>
            <person name="Del Mar Angel L."/>
            <person name="du Plessis D."/>
            <person name="Fuchs T."/>
            <person name="Gasser K."/>
            <person name="Kramer D."/>
            <person name="Li W."/>
            <person name="Munsamy K."/>
            <person name="Piso A."/>
            <person name="Price J.L."/>
            <person name="Sonnekus B."/>
            <person name="Thomas C."/>
            <person name="van der Nest A."/>
            <person name="van Dijk A."/>
            <person name="van Heerden A."/>
            <person name="van Vuuren N."/>
            <person name="Yilmaz N."/>
            <person name="Duong T.A."/>
            <person name="van der Merwe N.A."/>
            <person name="Wingfield M.J."/>
            <person name="Wingfield B.D."/>
        </authorList>
    </citation>
    <scope>NUCLEOTIDE SEQUENCE [LARGE SCALE GENOMIC DNA]</scope>
    <source>
        <strain evidence="3 4">CMW 5346</strain>
    </source>
</reference>
<dbReference type="Gene3D" id="1.10.357.40">
    <property type="entry name" value="YbiA-like"/>
    <property type="match status" value="1"/>
</dbReference>
<feature type="compositionally biased region" description="Pro residues" evidence="1">
    <location>
        <begin position="1"/>
        <end position="10"/>
    </location>
</feature>
<sequence>MKKSPSPPKGAAPANNQPTSGKPAKKSSPARAAPPAQTSSSHSPEGNKKPLFFFKPNEPHGEFCLCQWFPSPFTVNEAQMSAIVGHPVDHADPERWSPIYFHCTEQFMMYCKAGCFNDTATQKLIMATDDAKEQKRLGRQTAGFDAAVWDLVKSDIVVLGDMAKFGQNKAFTKTSRGGVNTEENE</sequence>
<protein>
    <recommendedName>
        <fullName evidence="2">NADAR domain-containing protein</fullName>
    </recommendedName>
</protein>